<evidence type="ECO:0000256" key="19">
    <source>
        <dbReference type="SAM" id="SignalP"/>
    </source>
</evidence>
<reference evidence="20 21" key="1">
    <citation type="journal article" date="2012" name="G3 (Bethesda)">
        <title>Pichia sorbitophila, an interspecies yeast hybrid reveals early steps of genome resolution following polyploidization.</title>
        <authorList>
            <person name="Leh Louis V."/>
            <person name="Despons L."/>
            <person name="Friedrich A."/>
            <person name="Martin T."/>
            <person name="Durrens P."/>
            <person name="Casaregola S."/>
            <person name="Neuveglise C."/>
            <person name="Fairhead C."/>
            <person name="Marck C."/>
            <person name="Cruz J.A."/>
            <person name="Straub M.L."/>
            <person name="Kugler V."/>
            <person name="Sacerdot C."/>
            <person name="Uzunov Z."/>
            <person name="Thierry A."/>
            <person name="Weiss S."/>
            <person name="Bleykasten C."/>
            <person name="De Montigny J."/>
            <person name="Jacques N."/>
            <person name="Jung P."/>
            <person name="Lemaire M."/>
            <person name="Mallet S."/>
            <person name="Morel G."/>
            <person name="Richard G.F."/>
            <person name="Sarkar A."/>
            <person name="Savel G."/>
            <person name="Schacherer J."/>
            <person name="Seret M.L."/>
            <person name="Talla E."/>
            <person name="Samson G."/>
            <person name="Jubin C."/>
            <person name="Poulain J."/>
            <person name="Vacherie B."/>
            <person name="Barbe V."/>
            <person name="Pelletier E."/>
            <person name="Sherman D.J."/>
            <person name="Westhof E."/>
            <person name="Weissenbach J."/>
            <person name="Baret P.V."/>
            <person name="Wincker P."/>
            <person name="Gaillardin C."/>
            <person name="Dujon B."/>
            <person name="Souciet J.L."/>
        </authorList>
    </citation>
    <scope>NUCLEOTIDE SEQUENCE [LARGE SCALE GENOMIC DNA]</scope>
    <source>
        <strain evidence="21">ATCC MYA-4447 / BCRC 22081 / CBS 7064 / NBRC 10061 / NRRL Y-12695</strain>
    </source>
</reference>
<dbReference type="PANTHER" id="PTHR12613:SF0">
    <property type="entry name" value="ERO1-LIKE PROTEIN"/>
    <property type="match status" value="1"/>
</dbReference>
<evidence type="ECO:0000256" key="14">
    <source>
        <dbReference type="ARBA" id="ARBA00023180"/>
    </source>
</evidence>
<keyword evidence="15" id="KW-0676">Redox-active center</keyword>
<evidence type="ECO:0000313" key="20">
    <source>
        <dbReference type="EMBL" id="CCE82493.1"/>
    </source>
</evidence>
<keyword evidence="10" id="KW-0249">Electron transport</keyword>
<keyword evidence="5" id="KW-0813">Transport</keyword>
<dbReference type="GO" id="GO:0071949">
    <property type="term" value="F:FAD binding"/>
    <property type="evidence" value="ECO:0007669"/>
    <property type="project" value="InterPro"/>
</dbReference>
<keyword evidence="21" id="KW-1185">Reference proteome</keyword>
<feature type="binding site" evidence="17">
    <location>
        <position position="252"/>
    </location>
    <ligand>
        <name>FAD</name>
        <dbReference type="ChEBI" id="CHEBI:57692"/>
    </ligand>
</feature>
<feature type="active site" evidence="16">
    <location>
        <position position="361"/>
    </location>
</feature>
<dbReference type="PANTHER" id="PTHR12613">
    <property type="entry name" value="ERO1-RELATED"/>
    <property type="match status" value="1"/>
</dbReference>
<accession>G8YC12</accession>
<dbReference type="Proteomes" id="UP000005222">
    <property type="component" value="Chromosome J"/>
</dbReference>
<evidence type="ECO:0000256" key="6">
    <source>
        <dbReference type="ARBA" id="ARBA00022630"/>
    </source>
</evidence>
<evidence type="ECO:0000256" key="10">
    <source>
        <dbReference type="ARBA" id="ARBA00022982"/>
    </source>
</evidence>
<evidence type="ECO:0000256" key="7">
    <source>
        <dbReference type="ARBA" id="ARBA00022729"/>
    </source>
</evidence>
<evidence type="ECO:0000256" key="3">
    <source>
        <dbReference type="ARBA" id="ARBA00008277"/>
    </source>
</evidence>
<sequence length="560" mass="63998">MIYSGSIIGICVFIVGCLAQSVPGVSDFEPFESPEFCSQVITPTCNTTFSYIDSLNGDLRPMISELVQTPYFRYFKLNLDKQCNFWNAQHFCATENCAVDILSPSQYNWSDVTDEEWKPARLGKINREYASDDSGAAIDEAPTCEDLDYCHIDDDHNCVYVNLADNPERFTGYGGNQSFAVWKAIYSENCFPNTNPMSMKNPNAAPESCIEKNVFYRLVSGMHASIAVHLSNEFASPSDLEFKPNLKVFMERVGAHNDRLSNVYFNYALVSEAIVKLSKFFPLVQSIKTSDDLSHQKFLSNSTTDYSSLLDSIISALSQHTLFNTSRLFHPDTTPPSLKEEFRSRFKNVSAIMDCVGCDRCRMWGKLQTIGYGTAFKILFEDENIDKLKFRRLELVALVNTFDRLSKSISAINNFKQLYLKHLDDVRRGVAKAGDYEKELDQKNSGIGFPFINNPAASENDWNAFKKENQDEDSGILYPKGHTRLDIASQFRQGYHEVKGALFFVLKSYWEFPRNMFKIALVKVNYWWNIFIGNPDYVYYEYQLQQGESQAENAYINLYT</sequence>
<feature type="disulfide bond" description="Redox-active" evidence="18">
    <location>
        <begin position="358"/>
        <end position="361"/>
    </location>
</feature>
<evidence type="ECO:0000256" key="2">
    <source>
        <dbReference type="ARBA" id="ARBA00004367"/>
    </source>
</evidence>
<dbReference type="OrthoDB" id="269384at2759"/>
<dbReference type="SUPFAM" id="SSF110019">
    <property type="entry name" value="ERO1-like"/>
    <property type="match status" value="1"/>
</dbReference>
<comment type="subcellular location">
    <subcellularLocation>
        <location evidence="2">Endoplasmic reticulum membrane</location>
        <topology evidence="2">Peripheral membrane protein</topology>
        <orientation evidence="2">Lumenal side</orientation>
    </subcellularLocation>
</comment>
<feature type="active site" description="Nucleophile" evidence="16">
    <location>
        <position position="358"/>
    </location>
</feature>
<dbReference type="FunCoup" id="G8YC12">
    <property type="interactions" value="1226"/>
</dbReference>
<comment type="cofactor">
    <cofactor evidence="1 17">
        <name>FAD</name>
        <dbReference type="ChEBI" id="CHEBI:57692"/>
    </cofactor>
</comment>
<feature type="binding site" evidence="17">
    <location>
        <position position="182"/>
    </location>
    <ligand>
        <name>FAD</name>
        <dbReference type="ChEBI" id="CHEBI:57692"/>
    </ligand>
</feature>
<keyword evidence="9 17" id="KW-0274">FAD</keyword>
<feature type="binding site" evidence="17">
    <location>
        <position position="220"/>
    </location>
    <ligand>
        <name>FAD</name>
        <dbReference type="ChEBI" id="CHEBI:57692"/>
    </ligand>
</feature>
<evidence type="ECO:0000256" key="4">
    <source>
        <dbReference type="ARBA" id="ARBA00011802"/>
    </source>
</evidence>
<evidence type="ECO:0000313" key="21">
    <source>
        <dbReference type="Proteomes" id="UP000005222"/>
    </source>
</evidence>
<dbReference type="InterPro" id="IPR007266">
    <property type="entry name" value="Ero1"/>
</dbReference>
<evidence type="ECO:0000256" key="15">
    <source>
        <dbReference type="ARBA" id="ARBA00023284"/>
    </source>
</evidence>
<evidence type="ECO:0000256" key="5">
    <source>
        <dbReference type="ARBA" id="ARBA00022448"/>
    </source>
</evidence>
<dbReference type="STRING" id="559304.G8YC12"/>
<keyword evidence="14" id="KW-0325">Glycoprotein</keyword>
<evidence type="ECO:0000256" key="12">
    <source>
        <dbReference type="ARBA" id="ARBA00023136"/>
    </source>
</evidence>
<dbReference type="eggNOG" id="KOG2608">
    <property type="taxonomic scope" value="Eukaryota"/>
</dbReference>
<dbReference type="GO" id="GO:0016972">
    <property type="term" value="F:thiol oxidase activity"/>
    <property type="evidence" value="ECO:0007669"/>
    <property type="project" value="InterPro"/>
</dbReference>
<proteinExistence type="inferred from homology"/>
<dbReference type="GO" id="GO:0005789">
    <property type="term" value="C:endoplasmic reticulum membrane"/>
    <property type="evidence" value="ECO:0007669"/>
    <property type="project" value="UniProtKB-SubCell"/>
</dbReference>
<keyword evidence="6" id="KW-0285">Flavoprotein</keyword>
<dbReference type="Pfam" id="PF04137">
    <property type="entry name" value="ERO1"/>
    <property type="match status" value="1"/>
</dbReference>
<keyword evidence="13 18" id="KW-1015">Disulfide bond</keyword>
<organism evidence="20 21">
    <name type="scientific">Pichia sorbitophila (strain ATCC MYA-4447 / BCRC 22081 / CBS 7064 / NBRC 10061 / NRRL Y-12695)</name>
    <name type="common">Hybrid yeast</name>
    <dbReference type="NCBI Taxonomy" id="559304"/>
    <lineage>
        <taxon>Eukaryota</taxon>
        <taxon>Fungi</taxon>
        <taxon>Dikarya</taxon>
        <taxon>Ascomycota</taxon>
        <taxon>Saccharomycotina</taxon>
        <taxon>Pichiomycetes</taxon>
        <taxon>Debaryomycetaceae</taxon>
        <taxon>Millerozyma</taxon>
    </lineage>
</organism>
<keyword evidence="12" id="KW-0472">Membrane</keyword>
<dbReference type="OMA" id="NENCFTR"/>
<evidence type="ECO:0000256" key="8">
    <source>
        <dbReference type="ARBA" id="ARBA00022824"/>
    </source>
</evidence>
<feature type="signal peptide" evidence="19">
    <location>
        <begin position="1"/>
        <end position="19"/>
    </location>
</feature>
<dbReference type="InterPro" id="IPR037192">
    <property type="entry name" value="ERO1-like_sf"/>
</dbReference>
<evidence type="ECO:0000256" key="18">
    <source>
        <dbReference type="PIRSR" id="PIRSR017205-3"/>
    </source>
</evidence>
<keyword evidence="11" id="KW-0560">Oxidoreductase</keyword>
<name>G8YC12_PICSO</name>
<evidence type="ECO:0000256" key="9">
    <source>
        <dbReference type="ARBA" id="ARBA00022827"/>
    </source>
</evidence>
<dbReference type="AlphaFoldDB" id="G8YC12"/>
<evidence type="ECO:0000256" key="16">
    <source>
        <dbReference type="PIRSR" id="PIRSR017205-1"/>
    </source>
</evidence>
<evidence type="ECO:0000256" key="1">
    <source>
        <dbReference type="ARBA" id="ARBA00001974"/>
    </source>
</evidence>
<dbReference type="InParanoid" id="G8YC12"/>
<dbReference type="GO" id="GO:0015035">
    <property type="term" value="F:protein-disulfide reductase activity"/>
    <property type="evidence" value="ECO:0007669"/>
    <property type="project" value="InterPro"/>
</dbReference>
<evidence type="ECO:0000256" key="11">
    <source>
        <dbReference type="ARBA" id="ARBA00023002"/>
    </source>
</evidence>
<keyword evidence="8" id="KW-0256">Endoplasmic reticulum</keyword>
<keyword evidence="7 19" id="KW-0732">Signal</keyword>
<gene>
    <name evidence="20" type="primary">Piso0_002220</name>
    <name evidence="20" type="ORF">GNLVRS01_PISO0J07291g</name>
</gene>
<comment type="subunit">
    <text evidence="4">May function both as a monomer and a homodimer.</text>
</comment>
<dbReference type="PIRSF" id="PIRSF017205">
    <property type="entry name" value="ERO1"/>
    <property type="match status" value="1"/>
</dbReference>
<dbReference type="EMBL" id="FO082050">
    <property type="protein sequence ID" value="CCE82493.1"/>
    <property type="molecule type" value="Genomic_DNA"/>
</dbReference>
<evidence type="ECO:0000256" key="13">
    <source>
        <dbReference type="ARBA" id="ARBA00023157"/>
    </source>
</evidence>
<evidence type="ECO:0000256" key="17">
    <source>
        <dbReference type="PIRSR" id="PIRSR017205-2"/>
    </source>
</evidence>
<feature type="binding site" evidence="17">
    <location>
        <position position="169"/>
    </location>
    <ligand>
        <name>FAD</name>
        <dbReference type="ChEBI" id="CHEBI:57692"/>
    </ligand>
</feature>
<comment type="similarity">
    <text evidence="3">Belongs to the EROs family.</text>
</comment>
<feature type="binding site" evidence="17">
    <location>
        <position position="171"/>
    </location>
    <ligand>
        <name>FAD</name>
        <dbReference type="ChEBI" id="CHEBI:57692"/>
    </ligand>
</feature>
<feature type="chain" id="PRO_5003519033" evidence="19">
    <location>
        <begin position="20"/>
        <end position="560"/>
    </location>
</feature>
<dbReference type="GO" id="GO:0034975">
    <property type="term" value="P:protein folding in endoplasmic reticulum"/>
    <property type="evidence" value="ECO:0007669"/>
    <property type="project" value="InterPro"/>
</dbReference>
<feature type="binding site" evidence="17">
    <location>
        <position position="223"/>
    </location>
    <ligand>
        <name>FAD</name>
        <dbReference type="ChEBI" id="CHEBI:57692"/>
    </ligand>
</feature>
<dbReference type="HOGENOM" id="CLU_023061_1_0_1"/>
<protein>
    <submittedName>
        <fullName evidence="20">Piso0_002220 protein</fullName>
    </submittedName>
</protein>
<feature type="disulfide bond" description="Redox-active" evidence="18">
    <location>
        <begin position="92"/>
        <end position="97"/>
    </location>
</feature>